<dbReference type="AlphaFoldDB" id="A0AAE1BH37"/>
<organism evidence="1 2">
    <name type="scientific">Petrolisthes cinctipes</name>
    <name type="common">Flat porcelain crab</name>
    <dbReference type="NCBI Taxonomy" id="88211"/>
    <lineage>
        <taxon>Eukaryota</taxon>
        <taxon>Metazoa</taxon>
        <taxon>Ecdysozoa</taxon>
        <taxon>Arthropoda</taxon>
        <taxon>Crustacea</taxon>
        <taxon>Multicrustacea</taxon>
        <taxon>Malacostraca</taxon>
        <taxon>Eumalacostraca</taxon>
        <taxon>Eucarida</taxon>
        <taxon>Decapoda</taxon>
        <taxon>Pleocyemata</taxon>
        <taxon>Anomura</taxon>
        <taxon>Galatheoidea</taxon>
        <taxon>Porcellanidae</taxon>
        <taxon>Petrolisthes</taxon>
    </lineage>
</organism>
<keyword evidence="2" id="KW-1185">Reference proteome</keyword>
<reference evidence="1" key="1">
    <citation type="submission" date="2023-10" db="EMBL/GenBank/DDBJ databases">
        <title>Genome assemblies of two species of porcelain crab, Petrolisthes cinctipes and Petrolisthes manimaculis (Anomura: Porcellanidae).</title>
        <authorList>
            <person name="Angst P."/>
        </authorList>
    </citation>
    <scope>NUCLEOTIDE SEQUENCE</scope>
    <source>
        <strain evidence="1">PB745_01</strain>
        <tissue evidence="1">Gill</tissue>
    </source>
</reference>
<accession>A0AAE1BH37</accession>
<evidence type="ECO:0000313" key="2">
    <source>
        <dbReference type="Proteomes" id="UP001286313"/>
    </source>
</evidence>
<gene>
    <name evidence="1" type="ORF">Pcinc_043231</name>
</gene>
<dbReference type="EMBL" id="JAWQEG010008575">
    <property type="protein sequence ID" value="KAK3850037.1"/>
    <property type="molecule type" value="Genomic_DNA"/>
</dbReference>
<proteinExistence type="predicted"/>
<protein>
    <submittedName>
        <fullName evidence="1">Uncharacterized protein</fullName>
    </submittedName>
</protein>
<evidence type="ECO:0000313" key="1">
    <source>
        <dbReference type="EMBL" id="KAK3850037.1"/>
    </source>
</evidence>
<name>A0AAE1BH37_PETCI</name>
<sequence length="119" mass="12724">MLYSRRHNESGVGKSNSITSHHHLQALSLSLLVSPLTLISQHYLPASSLSLPASPPTLISKHYLSAYQYHLSHLPALSPSPPSIISQPTSITSLSHLPALSPSPASIISQPASITSRFI</sequence>
<comment type="caution">
    <text evidence="1">The sequence shown here is derived from an EMBL/GenBank/DDBJ whole genome shotgun (WGS) entry which is preliminary data.</text>
</comment>
<dbReference type="Proteomes" id="UP001286313">
    <property type="component" value="Unassembled WGS sequence"/>
</dbReference>